<dbReference type="Pfam" id="PF14094">
    <property type="entry name" value="DUF4272"/>
    <property type="match status" value="1"/>
</dbReference>
<protein>
    <submittedName>
        <fullName evidence="2">DUF4272 domain-containing protein</fullName>
    </submittedName>
</protein>
<evidence type="ECO:0000313" key="3">
    <source>
        <dbReference type="Proteomes" id="UP000235507"/>
    </source>
</evidence>
<keyword evidence="3" id="KW-1185">Reference proteome</keyword>
<dbReference type="Proteomes" id="UP000235507">
    <property type="component" value="Unassembled WGS sequence"/>
</dbReference>
<keyword evidence="1" id="KW-0732">Signal</keyword>
<organism evidence="2 3">
    <name type="scientific">Mesorhizobium intechi</name>
    <dbReference type="NCBI Taxonomy" id="537601"/>
    <lineage>
        <taxon>Bacteria</taxon>
        <taxon>Pseudomonadati</taxon>
        <taxon>Pseudomonadota</taxon>
        <taxon>Alphaproteobacteria</taxon>
        <taxon>Hyphomicrobiales</taxon>
        <taxon>Phyllobacteriaceae</taxon>
        <taxon>Mesorhizobium</taxon>
    </lineage>
</organism>
<dbReference type="EMBL" id="PNOT02000082">
    <property type="protein sequence ID" value="TSE12743.1"/>
    <property type="molecule type" value="Genomic_DNA"/>
</dbReference>
<reference evidence="2" key="1">
    <citation type="submission" date="2019-07" db="EMBL/GenBank/DDBJ databases">
        <title>Mesorhizobum intechiensis sp. nov. isolated from nodules of Lotus tenuis growing in lowlands of the Flooding Pampa, Argentina.</title>
        <authorList>
            <person name="Estrella M.J."/>
            <person name="Torres Tejerizo G.A."/>
            <person name="Cumpa Velazquez L.M."/>
            <person name="Fontana F."/>
            <person name="Hansen L."/>
            <person name="Pistorio M."/>
            <person name="Sannazzaro A.I."/>
        </authorList>
    </citation>
    <scope>NUCLEOTIDE SEQUENCE</scope>
    <source>
        <strain evidence="2">BD68</strain>
    </source>
</reference>
<feature type="chain" id="PRO_5035802557" evidence="1">
    <location>
        <begin position="22"/>
        <end position="234"/>
    </location>
</feature>
<evidence type="ECO:0000313" key="2">
    <source>
        <dbReference type="EMBL" id="TSE12743.1"/>
    </source>
</evidence>
<dbReference type="AlphaFoldDB" id="A0A8T9ATI3"/>
<name>A0A8T9ATI3_9HYPH</name>
<dbReference type="InterPro" id="IPR025368">
    <property type="entry name" value="DUF4272"/>
</dbReference>
<feature type="signal peptide" evidence="1">
    <location>
        <begin position="1"/>
        <end position="21"/>
    </location>
</feature>
<dbReference type="RefSeq" id="WP_143973691.1">
    <property type="nucleotide sequence ID" value="NZ_PNOT02000082.1"/>
</dbReference>
<evidence type="ECO:0000256" key="1">
    <source>
        <dbReference type="SAM" id="SignalP"/>
    </source>
</evidence>
<accession>A0A8T9ATI3</accession>
<proteinExistence type="predicted"/>
<sequence>MMRRSFLGFLTSLAFIGSADAEGEAEARKAASTAQLKKEGVPFMDHLPTIETAAESRRRTTDEVVKRAIALVIVAVKGETNDRNLVSNLISQFGAEGFFTPKEQAFVGNPVATGQDRANFSWRYEGAFVMLWALQFFEDLGRPDKPCDVSRMVSILRDLDTEGLLKRANLRPQSDLLDAADLIYRYNWAVVDARVNGKAAPAGLEQDVVVERHYALNWLIGYMGQEWDDISTDT</sequence>
<comment type="caution">
    <text evidence="2">The sequence shown here is derived from an EMBL/GenBank/DDBJ whole genome shotgun (WGS) entry which is preliminary data.</text>
</comment>
<dbReference type="OrthoDB" id="4399984at2"/>
<gene>
    <name evidence="2" type="ORF">C1D09_007610</name>
</gene>